<dbReference type="Pfam" id="PF00441">
    <property type="entry name" value="Acyl-CoA_dh_1"/>
    <property type="match status" value="1"/>
</dbReference>
<reference evidence="7 8" key="1">
    <citation type="submission" date="2020-07" db="EMBL/GenBank/DDBJ databases">
        <title>Sequencing the genomes of 1000 actinobacteria strains.</title>
        <authorList>
            <person name="Klenk H.-P."/>
        </authorList>
    </citation>
    <scope>NUCLEOTIDE SEQUENCE [LARGE SCALE GENOMIC DNA]</scope>
    <source>
        <strain evidence="7 8">DSM 21349</strain>
    </source>
</reference>
<evidence type="ECO:0000256" key="1">
    <source>
        <dbReference type="ARBA" id="ARBA00001974"/>
    </source>
</evidence>
<comment type="cofactor">
    <cofactor evidence="1">
        <name>FAD</name>
        <dbReference type="ChEBI" id="CHEBI:57692"/>
    </cofactor>
</comment>
<feature type="domain" description="Acyl-CoA dehydrogenase/oxidase C-terminal" evidence="6">
    <location>
        <begin position="194"/>
        <end position="327"/>
    </location>
</feature>
<dbReference type="GO" id="GO:0050660">
    <property type="term" value="F:flavin adenine dinucleotide binding"/>
    <property type="evidence" value="ECO:0007669"/>
    <property type="project" value="InterPro"/>
</dbReference>
<dbReference type="SUPFAM" id="SSF56645">
    <property type="entry name" value="Acyl-CoA dehydrogenase NM domain-like"/>
    <property type="match status" value="1"/>
</dbReference>
<evidence type="ECO:0000256" key="3">
    <source>
        <dbReference type="ARBA" id="ARBA00022630"/>
    </source>
</evidence>
<evidence type="ECO:0000256" key="4">
    <source>
        <dbReference type="ARBA" id="ARBA00022827"/>
    </source>
</evidence>
<evidence type="ECO:0000313" key="7">
    <source>
        <dbReference type="EMBL" id="MBA8804937.1"/>
    </source>
</evidence>
<keyword evidence="8" id="KW-1185">Reference proteome</keyword>
<keyword evidence="5" id="KW-0560">Oxidoreductase</keyword>
<dbReference type="Proteomes" id="UP000580910">
    <property type="component" value="Unassembled WGS sequence"/>
</dbReference>
<dbReference type="InterPro" id="IPR036250">
    <property type="entry name" value="AcylCo_DH-like_C"/>
</dbReference>
<dbReference type="SUPFAM" id="SSF47203">
    <property type="entry name" value="Acyl-CoA dehydrogenase C-terminal domain-like"/>
    <property type="match status" value="1"/>
</dbReference>
<keyword evidence="4" id="KW-0274">FAD</keyword>
<sequence>MERVKGAMDGGTDEAREELLLVLREFLGKREDAALAGPVPFELDRSWWHQLAGLGLFSLILTEDDGGIGLGLDDLARTFEVLGEHRAPGPLVWTQLAALVNPALAAGDLVVAGVDLTVVRPGDAVLVPHFAGADRLLVLWSDAVRIFDTRDVESVLLDAPIDPETPVSRIGFLPDAEQVGGAEDADRLRKIGGLLTAATLLGVSQAALDVAVAYAKDRHQFGRPIGSFQAIKHLLADSYARTNLARAAVYAAAELRGAGADGDGYDLPAAQLLAAKAADGNSRTAVQVFGGMGFAWETPPHLLLKRTWLLEHEFGTTGEHALAVAHALAGGSRD</sequence>
<comment type="similarity">
    <text evidence="2">Belongs to the acyl-CoA dehydrogenase family.</text>
</comment>
<dbReference type="Gene3D" id="1.20.140.10">
    <property type="entry name" value="Butyryl-CoA Dehydrogenase, subunit A, domain 3"/>
    <property type="match status" value="1"/>
</dbReference>
<dbReference type="InterPro" id="IPR037069">
    <property type="entry name" value="AcylCoA_DH/ox_N_sf"/>
</dbReference>
<dbReference type="Gene3D" id="1.10.540.10">
    <property type="entry name" value="Acyl-CoA dehydrogenase/oxidase, N-terminal domain"/>
    <property type="match status" value="1"/>
</dbReference>
<accession>A0A7W3J2C3</accession>
<proteinExistence type="inferred from homology"/>
<comment type="caution">
    <text evidence="7">The sequence shown here is derived from an EMBL/GenBank/DDBJ whole genome shotgun (WGS) entry which is preliminary data.</text>
</comment>
<organism evidence="7 8">
    <name type="scientific">Nocardioides ginsengisegetis</name>
    <dbReference type="NCBI Taxonomy" id="661491"/>
    <lineage>
        <taxon>Bacteria</taxon>
        <taxon>Bacillati</taxon>
        <taxon>Actinomycetota</taxon>
        <taxon>Actinomycetes</taxon>
        <taxon>Propionibacteriales</taxon>
        <taxon>Nocardioidaceae</taxon>
        <taxon>Nocardioides</taxon>
    </lineage>
</organism>
<evidence type="ECO:0000256" key="5">
    <source>
        <dbReference type="ARBA" id="ARBA00023002"/>
    </source>
</evidence>
<dbReference type="InterPro" id="IPR009100">
    <property type="entry name" value="AcylCoA_DH/oxidase_NM_dom_sf"/>
</dbReference>
<keyword evidence="3" id="KW-0285">Flavoprotein</keyword>
<evidence type="ECO:0000259" key="6">
    <source>
        <dbReference type="Pfam" id="PF00441"/>
    </source>
</evidence>
<dbReference type="AlphaFoldDB" id="A0A7W3J2C3"/>
<dbReference type="PANTHER" id="PTHR43884">
    <property type="entry name" value="ACYL-COA DEHYDROGENASE"/>
    <property type="match status" value="1"/>
</dbReference>
<evidence type="ECO:0000256" key="2">
    <source>
        <dbReference type="ARBA" id="ARBA00009347"/>
    </source>
</evidence>
<dbReference type="InterPro" id="IPR009075">
    <property type="entry name" value="AcylCo_DH/oxidase_C"/>
</dbReference>
<dbReference type="PANTHER" id="PTHR43884:SF20">
    <property type="entry name" value="ACYL-COA DEHYDROGENASE FADE28"/>
    <property type="match status" value="1"/>
</dbReference>
<gene>
    <name evidence="7" type="ORF">FB382_003228</name>
</gene>
<dbReference type="EMBL" id="JACGXA010000001">
    <property type="protein sequence ID" value="MBA8804937.1"/>
    <property type="molecule type" value="Genomic_DNA"/>
</dbReference>
<dbReference type="GO" id="GO:0003995">
    <property type="term" value="F:acyl-CoA dehydrogenase activity"/>
    <property type="evidence" value="ECO:0007669"/>
    <property type="project" value="TreeGrafter"/>
</dbReference>
<name>A0A7W3J2C3_9ACTN</name>
<dbReference type="RefSeq" id="WP_182540774.1">
    <property type="nucleotide sequence ID" value="NZ_JACGXA010000001.1"/>
</dbReference>
<protein>
    <submittedName>
        <fullName evidence="7">Alkylation response protein AidB-like acyl-CoA dehydrogenase</fullName>
    </submittedName>
</protein>
<evidence type="ECO:0000313" key="8">
    <source>
        <dbReference type="Proteomes" id="UP000580910"/>
    </source>
</evidence>